<keyword evidence="2" id="KW-1185">Reference proteome</keyword>
<gene>
    <name evidence="1" type="ORF">Aconfl_33970</name>
</gene>
<name>A0ABQ6PRX0_9BACT</name>
<reference evidence="1 2" key="1">
    <citation type="submission" date="2023-08" db="EMBL/GenBank/DDBJ databases">
        <title>Draft genome sequence of Algoriphagus confluentis.</title>
        <authorList>
            <person name="Takatani N."/>
            <person name="Hosokawa M."/>
            <person name="Sawabe T."/>
        </authorList>
    </citation>
    <scope>NUCLEOTIDE SEQUENCE [LARGE SCALE GENOMIC DNA]</scope>
    <source>
        <strain evidence="1 2">NBRC 111222</strain>
    </source>
</reference>
<dbReference type="Gene3D" id="3.40.50.10070">
    <property type="entry name" value="TolB, N-terminal domain"/>
    <property type="match status" value="1"/>
</dbReference>
<evidence type="ECO:0000313" key="1">
    <source>
        <dbReference type="EMBL" id="GMQ30754.1"/>
    </source>
</evidence>
<protein>
    <recommendedName>
        <fullName evidence="3">TolB-like protein</fullName>
    </recommendedName>
</protein>
<evidence type="ECO:0008006" key="3">
    <source>
        <dbReference type="Google" id="ProtNLM"/>
    </source>
</evidence>
<dbReference type="Proteomes" id="UP001338309">
    <property type="component" value="Unassembled WGS sequence"/>
</dbReference>
<accession>A0ABQ6PRX0</accession>
<dbReference type="EMBL" id="BTPD01000012">
    <property type="protein sequence ID" value="GMQ30754.1"/>
    <property type="molecule type" value="Genomic_DNA"/>
</dbReference>
<dbReference type="SUPFAM" id="SSF48452">
    <property type="entry name" value="TPR-like"/>
    <property type="match status" value="1"/>
</dbReference>
<dbReference type="Gene3D" id="1.25.40.10">
    <property type="entry name" value="Tetratricopeptide repeat domain"/>
    <property type="match status" value="1"/>
</dbReference>
<proteinExistence type="predicted"/>
<dbReference type="InterPro" id="IPR011990">
    <property type="entry name" value="TPR-like_helical_dom_sf"/>
</dbReference>
<comment type="caution">
    <text evidence="1">The sequence shown here is derived from an EMBL/GenBank/DDBJ whole genome shotgun (WGS) entry which is preliminary data.</text>
</comment>
<sequence length="527" mass="59128">MSLSFPVSNTQIISQLEKILDFQVFRNSLILTGFLKFVIEETLAGRAKDLKEYTIGTEVLGKKVGYDPQGDASVRIHAGRLRKVLQEYYSGPGKLDSVLISIPKGTYVPVFSQKDPEPPGFSETGSTISKPTLAVVPFQDLEDEGLKAFADGLCEQICSDLGFFSELSVISYFSSRRMAFQELDLKNAGKLLDATYLLTGSIQSKNDRVRIRVQLIQSASQKLIWSNLYEREKSELGGFALQDDIVHHVVNQIGGTHGIIFREGAKANPIRPAVDIKVYDAIHWYYYLVNDVNEPTFRKGLEIMKSTVNFDPNYALGWAILGETYVAGYFYGFDAMLDDPLREAIRCGQKAIKLDPMTQHSYQTLGLAYLFQRKKKECLQIIAEWEKLPHRANGIAGGLGFCLIAAGDFEKGYRLLCESIQINPYYQWWFNAGLSFYHFAKGEYDDAQYWAEKIQGQSLLWELILKAASYSQLGQTSSAQSTYLQLKNILPDSVTLDQILGSFLLSESLVEELGKALKKANSVNTMV</sequence>
<organism evidence="1 2">
    <name type="scientific">Algoriphagus confluentis</name>
    <dbReference type="NCBI Taxonomy" id="1697556"/>
    <lineage>
        <taxon>Bacteria</taxon>
        <taxon>Pseudomonadati</taxon>
        <taxon>Bacteroidota</taxon>
        <taxon>Cytophagia</taxon>
        <taxon>Cytophagales</taxon>
        <taxon>Cyclobacteriaceae</taxon>
        <taxon>Algoriphagus</taxon>
    </lineage>
</organism>
<evidence type="ECO:0000313" key="2">
    <source>
        <dbReference type="Proteomes" id="UP001338309"/>
    </source>
</evidence>
<dbReference type="RefSeq" id="WP_338225459.1">
    <property type="nucleotide sequence ID" value="NZ_BTPD01000012.1"/>
</dbReference>